<dbReference type="Pfam" id="PF13561">
    <property type="entry name" value="adh_short_C2"/>
    <property type="match status" value="1"/>
</dbReference>
<evidence type="ECO:0000313" key="3">
    <source>
        <dbReference type="EMBL" id="MCS5717723.1"/>
    </source>
</evidence>
<comment type="similarity">
    <text evidence="1">Belongs to the short-chain dehydrogenases/reductases (SDR) family.</text>
</comment>
<keyword evidence="2" id="KW-0560">Oxidoreductase</keyword>
<reference evidence="3" key="1">
    <citation type="submission" date="2022-08" db="EMBL/GenBank/DDBJ databases">
        <authorList>
            <person name="Deng Y."/>
            <person name="Han X.-F."/>
            <person name="Zhang Y.-Q."/>
        </authorList>
    </citation>
    <scope>NUCLEOTIDE SEQUENCE</scope>
    <source>
        <strain evidence="3">CPCC 205763</strain>
    </source>
</reference>
<dbReference type="InterPro" id="IPR036291">
    <property type="entry name" value="NAD(P)-bd_dom_sf"/>
</dbReference>
<dbReference type="InterPro" id="IPR051122">
    <property type="entry name" value="SDR_DHRS6-like"/>
</dbReference>
<sequence length="245" mass="25014">MELANKTALITGAGAVGGIGAAIARRFAVEGADVVIAGRNQARGDEVVAQITEAGGKARFVLTDLLDEAKILALAEAAGPVDILVNNAAFVEVGPVVGYSSAAFDTTFDTNVRANYILTGALVEKMVARGSGNVINISSLAAKIAMPNMAAYGASKGAVESLTRSYAAEFAANNIRVNAISPGTISSDYVMDLLGPAADQLKEDVPLKRIGKPEEIAEVALFLASDRSSFVTGAVLAADGGRTAV</sequence>
<dbReference type="InterPro" id="IPR002347">
    <property type="entry name" value="SDR_fam"/>
</dbReference>
<comment type="caution">
    <text evidence="3">The sequence shown here is derived from an EMBL/GenBank/DDBJ whole genome shotgun (WGS) entry which is preliminary data.</text>
</comment>
<keyword evidence="4" id="KW-1185">Reference proteome</keyword>
<evidence type="ECO:0000256" key="2">
    <source>
        <dbReference type="ARBA" id="ARBA00023002"/>
    </source>
</evidence>
<dbReference type="Gene3D" id="3.40.50.720">
    <property type="entry name" value="NAD(P)-binding Rossmann-like Domain"/>
    <property type="match status" value="1"/>
</dbReference>
<protein>
    <submittedName>
        <fullName evidence="3">SDR family oxidoreductase</fullName>
    </submittedName>
</protein>
<dbReference type="PROSITE" id="PS00061">
    <property type="entry name" value="ADH_SHORT"/>
    <property type="match status" value="1"/>
</dbReference>
<name>A0ABT2GNF4_9MICO</name>
<dbReference type="PANTHER" id="PTHR43477">
    <property type="entry name" value="DIHYDROANTICAPSIN 7-DEHYDROGENASE"/>
    <property type="match status" value="1"/>
</dbReference>
<dbReference type="EMBL" id="JANLCM010000001">
    <property type="protein sequence ID" value="MCS5717723.1"/>
    <property type="molecule type" value="Genomic_DNA"/>
</dbReference>
<dbReference type="NCBIfam" id="NF005559">
    <property type="entry name" value="PRK07231.1"/>
    <property type="match status" value="1"/>
</dbReference>
<dbReference type="CDD" id="cd05233">
    <property type="entry name" value="SDR_c"/>
    <property type="match status" value="1"/>
</dbReference>
<organism evidence="3 4">
    <name type="scientific">Herbiconiux aconitum</name>
    <dbReference type="NCBI Taxonomy" id="2970913"/>
    <lineage>
        <taxon>Bacteria</taxon>
        <taxon>Bacillati</taxon>
        <taxon>Actinomycetota</taxon>
        <taxon>Actinomycetes</taxon>
        <taxon>Micrococcales</taxon>
        <taxon>Microbacteriaceae</taxon>
        <taxon>Herbiconiux</taxon>
    </lineage>
</organism>
<gene>
    <name evidence="3" type="ORF">N1027_06195</name>
</gene>
<evidence type="ECO:0000313" key="4">
    <source>
        <dbReference type="Proteomes" id="UP001165584"/>
    </source>
</evidence>
<dbReference type="RefSeq" id="WP_259506203.1">
    <property type="nucleotide sequence ID" value="NZ_JANLCM010000001.1"/>
</dbReference>
<dbReference type="PANTHER" id="PTHR43477:SF1">
    <property type="entry name" value="DIHYDROANTICAPSIN 7-DEHYDROGENASE"/>
    <property type="match status" value="1"/>
</dbReference>
<dbReference type="PRINTS" id="PR00081">
    <property type="entry name" value="GDHRDH"/>
</dbReference>
<dbReference type="PRINTS" id="PR00080">
    <property type="entry name" value="SDRFAMILY"/>
</dbReference>
<proteinExistence type="inferred from homology"/>
<dbReference type="InterPro" id="IPR020904">
    <property type="entry name" value="Sc_DH/Rdtase_CS"/>
</dbReference>
<dbReference type="SUPFAM" id="SSF51735">
    <property type="entry name" value="NAD(P)-binding Rossmann-fold domains"/>
    <property type="match status" value="1"/>
</dbReference>
<evidence type="ECO:0000256" key="1">
    <source>
        <dbReference type="ARBA" id="ARBA00006484"/>
    </source>
</evidence>
<dbReference type="Proteomes" id="UP001165584">
    <property type="component" value="Unassembled WGS sequence"/>
</dbReference>
<accession>A0ABT2GNF4</accession>